<dbReference type="EMBL" id="JARRAF010000010">
    <property type="protein sequence ID" value="MDK2124419.1"/>
    <property type="molecule type" value="Genomic_DNA"/>
</dbReference>
<evidence type="ECO:0000313" key="2">
    <source>
        <dbReference type="EMBL" id="MDK2124419.1"/>
    </source>
</evidence>
<keyword evidence="1" id="KW-1133">Transmembrane helix</keyword>
<evidence type="ECO:0000313" key="3">
    <source>
        <dbReference type="Proteomes" id="UP001172778"/>
    </source>
</evidence>
<evidence type="ECO:0000256" key="1">
    <source>
        <dbReference type="SAM" id="Phobius"/>
    </source>
</evidence>
<reference evidence="2" key="1">
    <citation type="submission" date="2023-03" db="EMBL/GenBank/DDBJ databases">
        <title>Chitinimonas shenzhenensis gen. nov., sp. nov., a novel member of family Burkholderiaceae isolated from activated sludge collected in Shen Zhen, China.</title>
        <authorList>
            <person name="Wang X."/>
        </authorList>
    </citation>
    <scope>NUCLEOTIDE SEQUENCE</scope>
    <source>
        <strain evidence="2">DQS-5</strain>
    </source>
</reference>
<protein>
    <submittedName>
        <fullName evidence="2">Uncharacterized protein</fullName>
    </submittedName>
</protein>
<sequence length="88" mass="10036">MKQATSARLFKFSSWGRFEFLPDSRALQRYMVFLRRCNMVIEIALMSVLLLAAIFLLLLIFGRNLELAIVSDGTTNYCVVGENGKISR</sequence>
<feature type="transmembrane region" description="Helical" evidence="1">
    <location>
        <begin position="39"/>
        <end position="61"/>
    </location>
</feature>
<proteinExistence type="predicted"/>
<keyword evidence="3" id="KW-1185">Reference proteome</keyword>
<dbReference type="RefSeq" id="WP_284100732.1">
    <property type="nucleotide sequence ID" value="NZ_JARRAF010000010.1"/>
</dbReference>
<dbReference type="Proteomes" id="UP001172778">
    <property type="component" value="Unassembled WGS sequence"/>
</dbReference>
<accession>A0ABT7DX69</accession>
<gene>
    <name evidence="2" type="ORF">PZA18_10185</name>
</gene>
<comment type="caution">
    <text evidence="2">The sequence shown here is derived from an EMBL/GenBank/DDBJ whole genome shotgun (WGS) entry which is preliminary data.</text>
</comment>
<keyword evidence="1" id="KW-0812">Transmembrane</keyword>
<name>A0ABT7DX69_9NEIS</name>
<organism evidence="2 3">
    <name type="scientific">Parachitinimonas caeni</name>
    <dbReference type="NCBI Taxonomy" id="3031301"/>
    <lineage>
        <taxon>Bacteria</taxon>
        <taxon>Pseudomonadati</taxon>
        <taxon>Pseudomonadota</taxon>
        <taxon>Betaproteobacteria</taxon>
        <taxon>Neisseriales</taxon>
        <taxon>Chitinibacteraceae</taxon>
        <taxon>Parachitinimonas</taxon>
    </lineage>
</organism>
<keyword evidence="1" id="KW-0472">Membrane</keyword>